<proteinExistence type="predicted"/>
<name>A0A2R5GZ47_9STRA</name>
<keyword evidence="1" id="KW-0175">Coiled coil</keyword>
<accession>A0A2R5GZ47</accession>
<dbReference type="AlphaFoldDB" id="A0A2R5GZ47"/>
<evidence type="ECO:0000256" key="1">
    <source>
        <dbReference type="SAM" id="Coils"/>
    </source>
</evidence>
<evidence type="ECO:0000313" key="3">
    <source>
        <dbReference type="EMBL" id="GBG33294.1"/>
    </source>
</evidence>
<sequence length="229" mass="25041">MPIIINGEIVPDDVSASNFFGNGNGVGTTPSGAQGMQGMQGMPSMPSGPDGIFTPLSRQIGIEGREFLIPSIFGMPEQRFPQIVALIAVVLAVVAGWHIGLGFFGLYLAPQPSGRVEVKAPPFVCRGRQFVLHEPPMDEDQRQRIRSAIRNRMIGDALAKVRQHDEDYVRASRAKSVLATKALLERQELELAARLRNLEQQKDTLKLLLEQIEHEGDGDDAMEGDAVES</sequence>
<evidence type="ECO:0000256" key="2">
    <source>
        <dbReference type="SAM" id="Phobius"/>
    </source>
</evidence>
<evidence type="ECO:0000313" key="4">
    <source>
        <dbReference type="Proteomes" id="UP000241890"/>
    </source>
</evidence>
<dbReference type="EMBL" id="BEYU01000151">
    <property type="protein sequence ID" value="GBG33294.1"/>
    <property type="molecule type" value="Genomic_DNA"/>
</dbReference>
<feature type="coiled-coil region" evidence="1">
    <location>
        <begin position="181"/>
        <end position="215"/>
    </location>
</feature>
<keyword evidence="2" id="KW-1133">Transmembrane helix</keyword>
<protein>
    <submittedName>
        <fullName evidence="3">Uncharacterized protein</fullName>
    </submittedName>
</protein>
<keyword evidence="2" id="KW-0472">Membrane</keyword>
<reference evidence="3 4" key="1">
    <citation type="submission" date="2017-12" db="EMBL/GenBank/DDBJ databases">
        <title>Sequencing, de novo assembly and annotation of complete genome of a new Thraustochytrid species, strain FCC1311.</title>
        <authorList>
            <person name="Sedici K."/>
            <person name="Godart F."/>
            <person name="Aiese Cigliano R."/>
            <person name="Sanseverino W."/>
            <person name="Barakat M."/>
            <person name="Ortet P."/>
            <person name="Marechal E."/>
            <person name="Cagnac O."/>
            <person name="Amato A."/>
        </authorList>
    </citation>
    <scope>NUCLEOTIDE SEQUENCE [LARGE SCALE GENOMIC DNA]</scope>
</reference>
<keyword evidence="4" id="KW-1185">Reference proteome</keyword>
<keyword evidence="2" id="KW-0812">Transmembrane</keyword>
<dbReference type="InParanoid" id="A0A2R5GZ47"/>
<feature type="transmembrane region" description="Helical" evidence="2">
    <location>
        <begin position="83"/>
        <end position="109"/>
    </location>
</feature>
<gene>
    <name evidence="3" type="ORF">FCC1311_095182</name>
</gene>
<dbReference type="Proteomes" id="UP000241890">
    <property type="component" value="Unassembled WGS sequence"/>
</dbReference>
<organism evidence="3 4">
    <name type="scientific">Hondaea fermentalgiana</name>
    <dbReference type="NCBI Taxonomy" id="2315210"/>
    <lineage>
        <taxon>Eukaryota</taxon>
        <taxon>Sar</taxon>
        <taxon>Stramenopiles</taxon>
        <taxon>Bigyra</taxon>
        <taxon>Labyrinthulomycetes</taxon>
        <taxon>Thraustochytrida</taxon>
        <taxon>Thraustochytriidae</taxon>
        <taxon>Hondaea</taxon>
    </lineage>
</organism>
<comment type="caution">
    <text evidence="3">The sequence shown here is derived from an EMBL/GenBank/DDBJ whole genome shotgun (WGS) entry which is preliminary data.</text>
</comment>